<dbReference type="Proteomes" id="UP000017175">
    <property type="component" value="Chromosome"/>
</dbReference>
<evidence type="ECO:0000313" key="1">
    <source>
        <dbReference type="EMBL" id="AKV08514.1"/>
    </source>
</evidence>
<protein>
    <submittedName>
        <fullName evidence="1">Uncharacterized protein</fullName>
    </submittedName>
</protein>
<organism evidence="1 2">
    <name type="scientific">Pseudomonas fluorescens NCIMB 11764</name>
    <dbReference type="NCBI Taxonomy" id="1221522"/>
    <lineage>
        <taxon>Bacteria</taxon>
        <taxon>Pseudomonadati</taxon>
        <taxon>Pseudomonadota</taxon>
        <taxon>Gammaproteobacteria</taxon>
        <taxon>Pseudomonadales</taxon>
        <taxon>Pseudomonadaceae</taxon>
        <taxon>Pseudomonas</taxon>
    </lineage>
</organism>
<sequence>MAMLIFDSSEDSIVEARVLVEALNEWLAEQQPSCPLRSARAQCCYRPDGTLDSVLTVLTDVVVD</sequence>
<gene>
    <name evidence="1" type="ORF">B723_19815</name>
</gene>
<reference evidence="1 2" key="1">
    <citation type="journal article" date="2012" name="J. Bacteriol.">
        <title>Draft genome sequence of the cyanide-utilizing bacterium Pseudomonas fluorescens strain NCIMB 11764.</title>
        <authorList>
            <person name="Vilo C.A."/>
            <person name="Benedik M.J."/>
            <person name="Kunz D.A."/>
            <person name="Dong Q."/>
        </authorList>
    </citation>
    <scope>NUCLEOTIDE SEQUENCE [LARGE SCALE GENOMIC DNA]</scope>
    <source>
        <strain evidence="1 2">NCIMB 11764</strain>
    </source>
</reference>
<proteinExistence type="predicted"/>
<accession>A0A0K1QRW5</accession>
<name>A0A0K1QRW5_PSEFL</name>
<dbReference type="EMBL" id="CP010945">
    <property type="protein sequence ID" value="AKV08514.1"/>
    <property type="molecule type" value="Genomic_DNA"/>
</dbReference>
<evidence type="ECO:0000313" key="2">
    <source>
        <dbReference type="Proteomes" id="UP000017175"/>
    </source>
</evidence>
<dbReference type="AlphaFoldDB" id="A0A0K1QRW5"/>